<evidence type="ECO:0000256" key="4">
    <source>
        <dbReference type="SAM" id="MobiDB-lite"/>
    </source>
</evidence>
<dbReference type="Gene3D" id="2.60.40.10">
    <property type="entry name" value="Immunoglobulins"/>
    <property type="match status" value="1"/>
</dbReference>
<evidence type="ECO:0000256" key="3">
    <source>
        <dbReference type="ARBA" id="ARBA00023136"/>
    </source>
</evidence>
<reference evidence="8" key="1">
    <citation type="submission" date="2020-07" db="EMBL/GenBank/DDBJ databases">
        <title>Clarias magur genome sequencing, assembly and annotation.</title>
        <authorList>
            <person name="Kushwaha B."/>
            <person name="Kumar R."/>
            <person name="Das P."/>
            <person name="Joshi C.G."/>
            <person name="Kumar D."/>
            <person name="Nagpure N.S."/>
            <person name="Pandey M."/>
            <person name="Agarwal S."/>
            <person name="Srivastava S."/>
            <person name="Singh M."/>
            <person name="Sahoo L."/>
            <person name="Jayasankar P."/>
            <person name="Meher P.K."/>
            <person name="Koringa P.G."/>
            <person name="Iquebal M.A."/>
            <person name="Das S.P."/>
            <person name="Bit A."/>
            <person name="Patnaik S."/>
            <person name="Patel N."/>
            <person name="Shah T.M."/>
            <person name="Hinsu A."/>
            <person name="Jena J.K."/>
        </authorList>
    </citation>
    <scope>NUCLEOTIDE SEQUENCE</scope>
    <source>
        <strain evidence="8">CIFAMagur01</strain>
        <tissue evidence="8">Testis</tissue>
    </source>
</reference>
<dbReference type="EMBL" id="QNUK01000740">
    <property type="protein sequence ID" value="KAF5889989.1"/>
    <property type="molecule type" value="Genomic_DNA"/>
</dbReference>
<keyword evidence="2 5" id="KW-0812">Transmembrane</keyword>
<feature type="transmembrane region" description="Helical" evidence="5">
    <location>
        <begin position="521"/>
        <end position="545"/>
    </location>
</feature>
<dbReference type="GO" id="GO:0005886">
    <property type="term" value="C:plasma membrane"/>
    <property type="evidence" value="ECO:0007669"/>
    <property type="project" value="TreeGrafter"/>
</dbReference>
<comment type="subcellular location">
    <subcellularLocation>
        <location evidence="1">Membrane</location>
    </subcellularLocation>
</comment>
<evidence type="ECO:0000313" key="8">
    <source>
        <dbReference type="EMBL" id="KAF5889989.1"/>
    </source>
</evidence>
<feature type="region of interest" description="Disordered" evidence="4">
    <location>
        <begin position="388"/>
        <end position="419"/>
    </location>
</feature>
<keyword evidence="3 5" id="KW-0472">Membrane</keyword>
<feature type="chain" id="PRO_5035280064" evidence="6">
    <location>
        <begin position="19"/>
        <end position="632"/>
    </location>
</feature>
<dbReference type="InterPro" id="IPR050671">
    <property type="entry name" value="CD300_family_receptors"/>
</dbReference>
<feature type="compositionally biased region" description="Polar residues" evidence="4">
    <location>
        <begin position="391"/>
        <end position="407"/>
    </location>
</feature>
<evidence type="ECO:0000256" key="5">
    <source>
        <dbReference type="SAM" id="Phobius"/>
    </source>
</evidence>
<feature type="region of interest" description="Disordered" evidence="4">
    <location>
        <begin position="426"/>
        <end position="445"/>
    </location>
</feature>
<gene>
    <name evidence="8" type="ORF">DAT39_020312</name>
</gene>
<dbReference type="InterPro" id="IPR036179">
    <property type="entry name" value="Ig-like_dom_sf"/>
</dbReference>
<accession>A0A8J4U379</accession>
<evidence type="ECO:0000256" key="6">
    <source>
        <dbReference type="SAM" id="SignalP"/>
    </source>
</evidence>
<feature type="transmembrane region" description="Helical" evidence="5">
    <location>
        <begin position="362"/>
        <end position="383"/>
    </location>
</feature>
<dbReference type="PANTHER" id="PTHR11860:SF118">
    <property type="entry name" value="CMRF35-LIKE MOLECULE 3-RELATED"/>
    <property type="match status" value="1"/>
</dbReference>
<dbReference type="OrthoDB" id="8920197at2759"/>
<dbReference type="SMART" id="SM00409">
    <property type="entry name" value="IG"/>
    <property type="match status" value="1"/>
</dbReference>
<keyword evidence="5" id="KW-1133">Transmembrane helix</keyword>
<proteinExistence type="predicted"/>
<dbReference type="GO" id="GO:0004888">
    <property type="term" value="F:transmembrane signaling receptor activity"/>
    <property type="evidence" value="ECO:0007669"/>
    <property type="project" value="TreeGrafter"/>
</dbReference>
<dbReference type="InterPro" id="IPR013106">
    <property type="entry name" value="Ig_V-set"/>
</dbReference>
<keyword evidence="9" id="KW-1185">Reference proteome</keyword>
<evidence type="ECO:0000313" key="9">
    <source>
        <dbReference type="Proteomes" id="UP000727407"/>
    </source>
</evidence>
<feature type="region of interest" description="Disordered" evidence="4">
    <location>
        <begin position="457"/>
        <end position="480"/>
    </location>
</feature>
<feature type="transmembrane region" description="Helical" evidence="5">
    <location>
        <begin position="152"/>
        <end position="173"/>
    </location>
</feature>
<dbReference type="AlphaFoldDB" id="A0A8J4U379"/>
<feature type="non-terminal residue" evidence="8">
    <location>
        <position position="1"/>
    </location>
</feature>
<dbReference type="CDD" id="cd05716">
    <property type="entry name" value="IgV_pIgR_like"/>
    <property type="match status" value="1"/>
</dbReference>
<dbReference type="InterPro" id="IPR013783">
    <property type="entry name" value="Ig-like_fold"/>
</dbReference>
<feature type="domain" description="Immunoglobulin" evidence="7">
    <location>
        <begin position="19"/>
        <end position="119"/>
    </location>
</feature>
<dbReference type="SUPFAM" id="SSF48726">
    <property type="entry name" value="Immunoglobulin"/>
    <property type="match status" value="1"/>
</dbReference>
<feature type="transmembrane region" description="Helical" evidence="5">
    <location>
        <begin position="604"/>
        <end position="625"/>
    </location>
</feature>
<feature type="compositionally biased region" description="Polar residues" evidence="4">
    <location>
        <begin position="235"/>
        <end position="251"/>
    </location>
</feature>
<evidence type="ECO:0000256" key="2">
    <source>
        <dbReference type="ARBA" id="ARBA00022692"/>
    </source>
</evidence>
<evidence type="ECO:0000256" key="1">
    <source>
        <dbReference type="ARBA" id="ARBA00004370"/>
    </source>
</evidence>
<evidence type="ECO:0000259" key="7">
    <source>
        <dbReference type="SMART" id="SM00409"/>
    </source>
</evidence>
<protein>
    <submittedName>
        <fullName evidence="8">CMRF35-like molecule 1 isoform X1</fullName>
    </submittedName>
</protein>
<comment type="caution">
    <text evidence="8">The sequence shown here is derived from an EMBL/GenBank/DDBJ whole genome shotgun (WGS) entry which is preliminary data.</text>
</comment>
<keyword evidence="6" id="KW-0732">Signal</keyword>
<dbReference type="InterPro" id="IPR003599">
    <property type="entry name" value="Ig_sub"/>
</dbReference>
<feature type="transmembrane region" description="Helical" evidence="5">
    <location>
        <begin position="206"/>
        <end position="227"/>
    </location>
</feature>
<dbReference type="Pfam" id="PF07686">
    <property type="entry name" value="V-set"/>
    <property type="match status" value="1"/>
</dbReference>
<feature type="region of interest" description="Disordered" evidence="4">
    <location>
        <begin position="233"/>
        <end position="253"/>
    </location>
</feature>
<dbReference type="Proteomes" id="UP000727407">
    <property type="component" value="Unassembled WGS sequence"/>
</dbReference>
<feature type="transmembrane region" description="Helical" evidence="5">
    <location>
        <begin position="557"/>
        <end position="579"/>
    </location>
</feature>
<dbReference type="PANTHER" id="PTHR11860">
    <property type="entry name" value="POLYMERIC-IMMUNOGLOBULIN RECEPTOR"/>
    <property type="match status" value="1"/>
</dbReference>
<feature type="compositionally biased region" description="Basic and acidic residues" evidence="4">
    <location>
        <begin position="410"/>
        <end position="419"/>
    </location>
</feature>
<organism evidence="8 9">
    <name type="scientific">Clarias magur</name>
    <name type="common">Asian catfish</name>
    <name type="synonym">Macropteronotus magur</name>
    <dbReference type="NCBI Taxonomy" id="1594786"/>
    <lineage>
        <taxon>Eukaryota</taxon>
        <taxon>Metazoa</taxon>
        <taxon>Chordata</taxon>
        <taxon>Craniata</taxon>
        <taxon>Vertebrata</taxon>
        <taxon>Euteleostomi</taxon>
        <taxon>Actinopterygii</taxon>
        <taxon>Neopterygii</taxon>
        <taxon>Teleostei</taxon>
        <taxon>Ostariophysi</taxon>
        <taxon>Siluriformes</taxon>
        <taxon>Clariidae</taxon>
        <taxon>Clarias</taxon>
    </lineage>
</organism>
<name>A0A8J4U379_CLAMG</name>
<sequence length="632" mass="68184">MELVFIFTFCLILAGTDAVTTVTGYRGRSVQIKCPYTSGYEKSTKHLCRGECLVPGFKDVPVDSKSPAKDSRFSLYDDTTAKVFTVTITDLRPEDGGTYWCAIQGRVYDSYTEILLLVKTGDPFINSVSPTHPTSIPVYGERTQSTMGFTTFILIITVSVVLLLVLAVLLFTITRQRKRKTQTTPLNNANHPTTVRPSQDFPTSTIIIAVSVVLVLLLITLLLAVALQRQKKTRGSSPVQPAQSSSNNNVVTHPEYDYEEIKDSRCLSNTLYSTCPPSSNPSEIYSNTALPTVHSDYPDSIYTTVDHSSDPPDQDVYSIVSAAPPSGVKAGESLTYAAVTFDTRSGGAAGGENNSNFPTSTIIIAVSVVLVLLLITLLLAVALQRQKKTRGSSPVQPAKSSSNNNVVTHPEYDYDEIKDSRRLSNTLYSTAPPSSNPSEIYSNTGIPTVHSDYPDSIYTTVDHSSDPPDQDVYSTVSAAPPSGVKAGESLTYAAVTFDTRSGGAAPPVTYKHKNSSTFPDIPGYIMMSTGAVLLAIAVILFVYCIIKCRAFPVIPSYIMVSTGAVLLAVAVIVAVYCIIKCQANPLDDVKHPTPASSSQETSTVITAVSVVLVLLLFALLLAVVLQRKKKIR</sequence>
<feature type="signal peptide" evidence="6">
    <location>
        <begin position="1"/>
        <end position="18"/>
    </location>
</feature>